<reference evidence="2 3" key="1">
    <citation type="journal article" date="2013" name="Proc. Natl. Acad. Sci. U.S.A.">
        <title>Fine-scale variation in meiotic recombination in Mimulus inferred from population shotgun sequencing.</title>
        <authorList>
            <person name="Hellsten U."/>
            <person name="Wright K.M."/>
            <person name="Jenkins J."/>
            <person name="Shu S."/>
            <person name="Yuan Y."/>
            <person name="Wessler S.R."/>
            <person name="Schmutz J."/>
            <person name="Willis J.H."/>
            <person name="Rokhsar D.S."/>
        </authorList>
    </citation>
    <scope>NUCLEOTIDE SEQUENCE [LARGE SCALE GENOMIC DNA]</scope>
    <source>
        <strain evidence="3">cv. DUN x IM62</strain>
    </source>
</reference>
<evidence type="ECO:0000313" key="2">
    <source>
        <dbReference type="EMBL" id="EYU21442.1"/>
    </source>
</evidence>
<feature type="transmembrane region" description="Helical" evidence="1">
    <location>
        <begin position="37"/>
        <end position="59"/>
    </location>
</feature>
<organism evidence="2 3">
    <name type="scientific">Erythranthe guttata</name>
    <name type="common">Yellow monkey flower</name>
    <name type="synonym">Mimulus guttatus</name>
    <dbReference type="NCBI Taxonomy" id="4155"/>
    <lineage>
        <taxon>Eukaryota</taxon>
        <taxon>Viridiplantae</taxon>
        <taxon>Streptophyta</taxon>
        <taxon>Embryophyta</taxon>
        <taxon>Tracheophyta</taxon>
        <taxon>Spermatophyta</taxon>
        <taxon>Magnoliopsida</taxon>
        <taxon>eudicotyledons</taxon>
        <taxon>Gunneridae</taxon>
        <taxon>Pentapetalae</taxon>
        <taxon>asterids</taxon>
        <taxon>lamiids</taxon>
        <taxon>Lamiales</taxon>
        <taxon>Phrymaceae</taxon>
        <taxon>Erythranthe</taxon>
    </lineage>
</organism>
<keyword evidence="1" id="KW-1133">Transmembrane helix</keyword>
<protein>
    <submittedName>
        <fullName evidence="2">Uncharacterized protein</fullName>
    </submittedName>
</protein>
<name>A0A022PYP9_ERYGU</name>
<sequence length="143" mass="15992">MPLTFRSTLSVVNRFIVPTSPHCLHVPHHCPSEYPQLSHTCTLLLFPFFFMLLLLALLLPMTSPYTLLPTSTAGGVLGEAESAGGWELGKADQLEAVDDSSAVAVERKRRWDFLVNRGLLRDLQHVIMGLGLPVEMVWRVLQR</sequence>
<keyword evidence="1" id="KW-0472">Membrane</keyword>
<keyword evidence="1" id="KW-0812">Transmembrane</keyword>
<evidence type="ECO:0000313" key="3">
    <source>
        <dbReference type="Proteomes" id="UP000030748"/>
    </source>
</evidence>
<accession>A0A022PYP9</accession>
<gene>
    <name evidence="2" type="ORF">MIMGU_mgv1a015839mg</name>
</gene>
<dbReference type="AlphaFoldDB" id="A0A022PYP9"/>
<proteinExistence type="predicted"/>
<evidence type="ECO:0000256" key="1">
    <source>
        <dbReference type="SAM" id="Phobius"/>
    </source>
</evidence>
<dbReference type="Proteomes" id="UP000030748">
    <property type="component" value="Unassembled WGS sequence"/>
</dbReference>
<keyword evidence="3" id="KW-1185">Reference proteome</keyword>
<dbReference type="EMBL" id="KI632223">
    <property type="protein sequence ID" value="EYU21442.1"/>
    <property type="molecule type" value="Genomic_DNA"/>
</dbReference>